<comment type="caution">
    <text evidence="7">The sequence shown here is derived from an EMBL/GenBank/DDBJ whole genome shotgun (WGS) entry which is preliminary data.</text>
</comment>
<sequence length="486" mass="53092">MDTQPLYLRLSGHYRQAIQSGVLLPGQRMPSVRALTRLHRVSLSTAVEACHTLEDEGLLEARPRSGYFVLRRRRVDIQPPSEPDAGRKLDPAQYVGIHDRVSDFVAKCEFYPLLTNLAGTYGSPEMYPAEALKNAATRALRKHSQLLVSAPDMRSDSPLNAVLARRALDAGMRLSAEDILVTHGCIEALNVALRAVAQPGDTVAVESPTYHGLLQILESLGLRALEIPTSPQTGLSVEALELAFRTHDRIRAVVVMPNFHNPLGSVMPDPEKEKLVALCERQQVALIEDDTYGALGRDDIPLKAAKAWDKPGNDGNVIYCASLRKTLAPGLRLGWVAGGRWQARIQMLKYTQSRANEALAQFTVAEFMASSAYDRHMARLRRQLTGQREQMAEAIAAHFPAGTRLSVPGGSMLLWVELPPGTSAQAVFDAAIQQGIRVAPGSMFSNSSRFDHFLRISCGFPFSGAVDEALRKLAAIVAQNAPRPAA</sequence>
<dbReference type="InterPro" id="IPR036390">
    <property type="entry name" value="WH_DNA-bd_sf"/>
</dbReference>
<keyword evidence="7" id="KW-0808">Transferase</keyword>
<keyword evidence="3" id="KW-0805">Transcription regulation</keyword>
<dbReference type="SUPFAM" id="SSF53383">
    <property type="entry name" value="PLP-dependent transferases"/>
    <property type="match status" value="1"/>
</dbReference>
<name>A0ABW1U1N0_9BURK</name>
<dbReference type="Pfam" id="PF00155">
    <property type="entry name" value="Aminotran_1_2"/>
    <property type="match status" value="1"/>
</dbReference>
<dbReference type="PANTHER" id="PTHR46577:SF2">
    <property type="entry name" value="TRANSCRIPTIONAL REGULATORY PROTEIN"/>
    <property type="match status" value="1"/>
</dbReference>
<keyword evidence="7" id="KW-0032">Aminotransferase</keyword>
<keyword evidence="5" id="KW-0804">Transcription</keyword>
<dbReference type="InterPro" id="IPR015422">
    <property type="entry name" value="PyrdxlP-dep_Trfase_small"/>
</dbReference>
<keyword evidence="2" id="KW-0663">Pyridoxal phosphate</keyword>
<organism evidence="7 8">
    <name type="scientific">Polaromonas aquatica</name>
    <dbReference type="NCBI Taxonomy" id="332657"/>
    <lineage>
        <taxon>Bacteria</taxon>
        <taxon>Pseudomonadati</taxon>
        <taxon>Pseudomonadota</taxon>
        <taxon>Betaproteobacteria</taxon>
        <taxon>Burkholderiales</taxon>
        <taxon>Comamonadaceae</taxon>
        <taxon>Polaromonas</taxon>
    </lineage>
</organism>
<dbReference type="InterPro" id="IPR036388">
    <property type="entry name" value="WH-like_DNA-bd_sf"/>
</dbReference>
<proteinExistence type="inferred from homology"/>
<dbReference type="InterPro" id="IPR015424">
    <property type="entry name" value="PyrdxlP-dep_Trfase"/>
</dbReference>
<evidence type="ECO:0000256" key="2">
    <source>
        <dbReference type="ARBA" id="ARBA00022898"/>
    </source>
</evidence>
<dbReference type="InterPro" id="IPR004839">
    <property type="entry name" value="Aminotransferase_I/II_large"/>
</dbReference>
<dbReference type="Gene3D" id="1.10.10.10">
    <property type="entry name" value="Winged helix-like DNA-binding domain superfamily/Winged helix DNA-binding domain"/>
    <property type="match status" value="1"/>
</dbReference>
<evidence type="ECO:0000256" key="4">
    <source>
        <dbReference type="ARBA" id="ARBA00023125"/>
    </source>
</evidence>
<dbReference type="RefSeq" id="WP_371435273.1">
    <property type="nucleotide sequence ID" value="NZ_JBHSRS010000081.1"/>
</dbReference>
<dbReference type="GO" id="GO:0008483">
    <property type="term" value="F:transaminase activity"/>
    <property type="evidence" value="ECO:0007669"/>
    <property type="project" value="UniProtKB-KW"/>
</dbReference>
<dbReference type="PROSITE" id="PS50949">
    <property type="entry name" value="HTH_GNTR"/>
    <property type="match status" value="1"/>
</dbReference>
<evidence type="ECO:0000259" key="6">
    <source>
        <dbReference type="PROSITE" id="PS50949"/>
    </source>
</evidence>
<protein>
    <submittedName>
        <fullName evidence="7">PLP-dependent aminotransferase family protein</fullName>
    </submittedName>
</protein>
<comment type="similarity">
    <text evidence="1">In the C-terminal section; belongs to the class-I pyridoxal-phosphate-dependent aminotransferase family.</text>
</comment>
<dbReference type="SMART" id="SM00345">
    <property type="entry name" value="HTH_GNTR"/>
    <property type="match status" value="1"/>
</dbReference>
<dbReference type="Pfam" id="PF00392">
    <property type="entry name" value="GntR"/>
    <property type="match status" value="1"/>
</dbReference>
<evidence type="ECO:0000256" key="3">
    <source>
        <dbReference type="ARBA" id="ARBA00023015"/>
    </source>
</evidence>
<dbReference type="PANTHER" id="PTHR46577">
    <property type="entry name" value="HTH-TYPE TRANSCRIPTIONAL REGULATORY PROTEIN GABR"/>
    <property type="match status" value="1"/>
</dbReference>
<dbReference type="InterPro" id="IPR015421">
    <property type="entry name" value="PyrdxlP-dep_Trfase_major"/>
</dbReference>
<gene>
    <name evidence="7" type="ORF">ACFQND_17220</name>
</gene>
<dbReference type="CDD" id="cd00609">
    <property type="entry name" value="AAT_like"/>
    <property type="match status" value="1"/>
</dbReference>
<evidence type="ECO:0000313" key="8">
    <source>
        <dbReference type="Proteomes" id="UP001596270"/>
    </source>
</evidence>
<dbReference type="SUPFAM" id="SSF46785">
    <property type="entry name" value="Winged helix' DNA-binding domain"/>
    <property type="match status" value="1"/>
</dbReference>
<dbReference type="InterPro" id="IPR000524">
    <property type="entry name" value="Tscrpt_reg_HTH_GntR"/>
</dbReference>
<accession>A0ABW1U1N0</accession>
<feature type="domain" description="HTH gntR-type" evidence="6">
    <location>
        <begin position="4"/>
        <end position="72"/>
    </location>
</feature>
<dbReference type="Proteomes" id="UP001596270">
    <property type="component" value="Unassembled WGS sequence"/>
</dbReference>
<dbReference type="EMBL" id="JBHSRS010000081">
    <property type="protein sequence ID" value="MFC6282967.1"/>
    <property type="molecule type" value="Genomic_DNA"/>
</dbReference>
<dbReference type="Gene3D" id="3.40.640.10">
    <property type="entry name" value="Type I PLP-dependent aspartate aminotransferase-like (Major domain)"/>
    <property type="match status" value="1"/>
</dbReference>
<dbReference type="CDD" id="cd07377">
    <property type="entry name" value="WHTH_GntR"/>
    <property type="match status" value="1"/>
</dbReference>
<reference evidence="8" key="1">
    <citation type="journal article" date="2019" name="Int. J. Syst. Evol. Microbiol.">
        <title>The Global Catalogue of Microorganisms (GCM) 10K type strain sequencing project: providing services to taxonomists for standard genome sequencing and annotation.</title>
        <authorList>
            <consortium name="The Broad Institute Genomics Platform"/>
            <consortium name="The Broad Institute Genome Sequencing Center for Infectious Disease"/>
            <person name="Wu L."/>
            <person name="Ma J."/>
        </authorList>
    </citation>
    <scope>NUCLEOTIDE SEQUENCE [LARGE SCALE GENOMIC DNA]</scope>
    <source>
        <strain evidence="8">CCUG 39402</strain>
    </source>
</reference>
<evidence type="ECO:0000313" key="7">
    <source>
        <dbReference type="EMBL" id="MFC6282967.1"/>
    </source>
</evidence>
<keyword evidence="4" id="KW-0238">DNA-binding</keyword>
<dbReference type="InterPro" id="IPR051446">
    <property type="entry name" value="HTH_trans_reg/aminotransferase"/>
</dbReference>
<keyword evidence="8" id="KW-1185">Reference proteome</keyword>
<evidence type="ECO:0000256" key="1">
    <source>
        <dbReference type="ARBA" id="ARBA00005384"/>
    </source>
</evidence>
<evidence type="ECO:0000256" key="5">
    <source>
        <dbReference type="ARBA" id="ARBA00023163"/>
    </source>
</evidence>
<dbReference type="Gene3D" id="3.90.1150.10">
    <property type="entry name" value="Aspartate Aminotransferase, domain 1"/>
    <property type="match status" value="1"/>
</dbReference>